<keyword evidence="3" id="KW-0411">Iron-sulfur</keyword>
<reference evidence="6 7" key="1">
    <citation type="journal article" date="2019" name="Emerg. Microbes Infect.">
        <title>Comprehensive subspecies identification of 175 nontuberculous mycobacteria species based on 7547 genomic profiles.</title>
        <authorList>
            <person name="Matsumoto Y."/>
            <person name="Kinjo T."/>
            <person name="Motooka D."/>
            <person name="Nabeya D."/>
            <person name="Jung N."/>
            <person name="Uechi K."/>
            <person name="Horii T."/>
            <person name="Iida T."/>
            <person name="Fujita J."/>
            <person name="Nakamura S."/>
        </authorList>
    </citation>
    <scope>NUCLEOTIDE SEQUENCE [LARGE SCALE GENOMIC DNA]</scope>
    <source>
        <strain evidence="6 7">JCM 30396</strain>
    </source>
</reference>
<dbReference type="Pfam" id="PF00111">
    <property type="entry name" value="Fer2"/>
    <property type="match status" value="1"/>
</dbReference>
<protein>
    <submittedName>
        <fullName evidence="6">Phenol hydroxylase P5 protein</fullName>
    </submittedName>
</protein>
<dbReference type="Gene3D" id="3.40.50.80">
    <property type="entry name" value="Nucleotide-binding domain of ferredoxin-NADP reductase (FNR) module"/>
    <property type="match status" value="1"/>
</dbReference>
<dbReference type="InterPro" id="IPR036010">
    <property type="entry name" value="2Fe-2S_ferredoxin-like_sf"/>
</dbReference>
<dbReference type="PANTHER" id="PTHR47354:SF5">
    <property type="entry name" value="PROTEIN RFBI"/>
    <property type="match status" value="1"/>
</dbReference>
<dbReference type="InterPro" id="IPR001709">
    <property type="entry name" value="Flavoprot_Pyr_Nucl_cyt_Rdtase"/>
</dbReference>
<dbReference type="PRINTS" id="PR00371">
    <property type="entry name" value="FPNCR"/>
</dbReference>
<dbReference type="PROSITE" id="PS00197">
    <property type="entry name" value="2FE2S_FER_1"/>
    <property type="match status" value="1"/>
</dbReference>
<evidence type="ECO:0000259" key="5">
    <source>
        <dbReference type="PROSITE" id="PS51384"/>
    </source>
</evidence>
<dbReference type="PROSITE" id="PS51085">
    <property type="entry name" value="2FE2S_FER_2"/>
    <property type="match status" value="1"/>
</dbReference>
<dbReference type="InterPro" id="IPR039261">
    <property type="entry name" value="FNR_nucleotide-bd"/>
</dbReference>
<dbReference type="SUPFAM" id="SSF52343">
    <property type="entry name" value="Ferredoxin reductase-like, C-terminal NADP-linked domain"/>
    <property type="match status" value="1"/>
</dbReference>
<dbReference type="SUPFAM" id="SSF54292">
    <property type="entry name" value="2Fe-2S ferredoxin-like"/>
    <property type="match status" value="1"/>
</dbReference>
<keyword evidence="7" id="KW-1185">Reference proteome</keyword>
<dbReference type="Pfam" id="PF00175">
    <property type="entry name" value="NAD_binding_1"/>
    <property type="match status" value="1"/>
</dbReference>
<feature type="domain" description="FAD-binding FR-type" evidence="5">
    <location>
        <begin position="131"/>
        <end position="231"/>
    </location>
</feature>
<evidence type="ECO:0000313" key="6">
    <source>
        <dbReference type="EMBL" id="BBY61910.1"/>
    </source>
</evidence>
<dbReference type="InterPro" id="IPR050415">
    <property type="entry name" value="MRET"/>
</dbReference>
<dbReference type="Pfam" id="PF00970">
    <property type="entry name" value="FAD_binding_6"/>
    <property type="match status" value="1"/>
</dbReference>
<proteinExistence type="predicted"/>
<dbReference type="CDD" id="cd00207">
    <property type="entry name" value="fer2"/>
    <property type="match status" value="1"/>
</dbReference>
<comment type="cofactor">
    <cofactor evidence="1">
        <name>FAD</name>
        <dbReference type="ChEBI" id="CHEBI:57692"/>
    </cofactor>
</comment>
<organism evidence="6 7">
    <name type="scientific">Mycolicibacterium helvum</name>
    <dbReference type="NCBI Taxonomy" id="1534349"/>
    <lineage>
        <taxon>Bacteria</taxon>
        <taxon>Bacillati</taxon>
        <taxon>Actinomycetota</taxon>
        <taxon>Actinomycetes</taxon>
        <taxon>Mycobacteriales</taxon>
        <taxon>Mycobacteriaceae</taxon>
        <taxon>Mycolicibacterium</taxon>
    </lineage>
</organism>
<evidence type="ECO:0000256" key="3">
    <source>
        <dbReference type="ARBA" id="ARBA00023014"/>
    </source>
</evidence>
<dbReference type="InterPro" id="IPR017938">
    <property type="entry name" value="Riboflavin_synthase-like_b-brl"/>
</dbReference>
<dbReference type="PANTHER" id="PTHR47354">
    <property type="entry name" value="NADH OXIDOREDUCTASE HCR"/>
    <property type="match status" value="1"/>
</dbReference>
<gene>
    <name evidence="6" type="primary">mphP_1</name>
    <name evidence="6" type="ORF">MHEL_01530</name>
</gene>
<evidence type="ECO:0000256" key="1">
    <source>
        <dbReference type="ARBA" id="ARBA00001974"/>
    </source>
</evidence>
<dbReference type="InterPro" id="IPR006058">
    <property type="entry name" value="2Fe2S_fd_BS"/>
</dbReference>
<feature type="domain" description="2Fe-2S ferredoxin-type" evidence="4">
    <location>
        <begin position="29"/>
        <end position="122"/>
    </location>
</feature>
<sequence>MNGESFDTVIAPPEKRPYREVGDYVSDSFAVRIQCPPARESEVTVGRNQSILDAALRADVWLPHSCTQGTCGTCKIRVIRGDLCHNGSPDYTLTCAERSSGLALSCMATPLSDLTVEPLTAVDGEVPHHRLRDYCGTVIVLEDIAHATKRLVVKLDDDMSFNAGQYCELIVPGSGVARQYSMANPPSQTRNLELHIKLTPGGVATEGWIFRSLQVGDRITLRGPLGQFHLVKKQDEPAILIGGGTGLAPLKSIVQHALSEDLVPELYLYHGGRRRCDLYDADFFERLAHQHRNFHYRPALSEQDWDGATGLVTEVVTNDFASCRGMSAFLCGPPPMVDAAVRALKRRRIAPRLIFREVFAPNSTAP</sequence>
<dbReference type="PRINTS" id="PR00410">
    <property type="entry name" value="PHEHYDRXLASE"/>
</dbReference>
<dbReference type="InterPro" id="IPR012675">
    <property type="entry name" value="Beta-grasp_dom_sf"/>
</dbReference>
<dbReference type="Gene3D" id="3.10.20.30">
    <property type="match status" value="1"/>
</dbReference>
<name>A0A7I7SZ30_9MYCO</name>
<dbReference type="AlphaFoldDB" id="A0A7I7SZ30"/>
<dbReference type="InterPro" id="IPR008333">
    <property type="entry name" value="Cbr1-like_FAD-bd_dom"/>
</dbReference>
<evidence type="ECO:0000313" key="7">
    <source>
        <dbReference type="Proteomes" id="UP000467148"/>
    </source>
</evidence>
<evidence type="ECO:0000256" key="2">
    <source>
        <dbReference type="ARBA" id="ARBA00022714"/>
    </source>
</evidence>
<dbReference type="InterPro" id="IPR001041">
    <property type="entry name" value="2Fe-2S_ferredoxin-type"/>
</dbReference>
<keyword evidence="2" id="KW-0479">Metal-binding</keyword>
<evidence type="ECO:0000259" key="4">
    <source>
        <dbReference type="PROSITE" id="PS51085"/>
    </source>
</evidence>
<dbReference type="InterPro" id="IPR001433">
    <property type="entry name" value="OxRdtase_FAD/NAD-bd"/>
</dbReference>
<dbReference type="PROSITE" id="PS51384">
    <property type="entry name" value="FAD_FR"/>
    <property type="match status" value="1"/>
</dbReference>
<dbReference type="InterPro" id="IPR017927">
    <property type="entry name" value="FAD-bd_FR_type"/>
</dbReference>
<accession>A0A7I7SZ30</accession>
<dbReference type="KEGG" id="mhev:MHEL_01530"/>
<keyword evidence="2" id="KW-0001">2Fe-2S</keyword>
<dbReference type="EMBL" id="AP022596">
    <property type="protein sequence ID" value="BBY61910.1"/>
    <property type="molecule type" value="Genomic_DNA"/>
</dbReference>
<dbReference type="Gene3D" id="2.40.30.10">
    <property type="entry name" value="Translation factors"/>
    <property type="match status" value="1"/>
</dbReference>
<dbReference type="SUPFAM" id="SSF63380">
    <property type="entry name" value="Riboflavin synthase domain-like"/>
    <property type="match status" value="1"/>
</dbReference>
<dbReference type="GO" id="GO:0016491">
    <property type="term" value="F:oxidoreductase activity"/>
    <property type="evidence" value="ECO:0007669"/>
    <property type="project" value="InterPro"/>
</dbReference>
<keyword evidence="2" id="KW-0408">Iron</keyword>
<dbReference type="Proteomes" id="UP000467148">
    <property type="component" value="Chromosome"/>
</dbReference>
<dbReference type="GO" id="GO:0051537">
    <property type="term" value="F:2 iron, 2 sulfur cluster binding"/>
    <property type="evidence" value="ECO:0007669"/>
    <property type="project" value="UniProtKB-KW"/>
</dbReference>